<dbReference type="Proteomes" id="UP000178099">
    <property type="component" value="Unassembled WGS sequence"/>
</dbReference>
<gene>
    <name evidence="2" type="ORF">A3D67_02815</name>
</gene>
<name>A0A1G2DIK1_9BACT</name>
<dbReference type="AlphaFoldDB" id="A0A1G2DIK1"/>
<sequence length="182" mass="20390">MGLFSNYYSYTNLWVCYAILLVLLGMCLLCLGGMSVRADITRKLPALLLGLGVLFIFGAGFLLQESGQGQFASDTGANKLKKNVPYFAREVRGETFATQGILKVTYGGDTSVFVCRVSVHKNKDTTPFCEKDWKLYRLKFERPVPEFFIKISTGEYMALTLQQAKLLGQMWSLGLVRAQFIP</sequence>
<reference evidence="2 3" key="1">
    <citation type="journal article" date="2016" name="Nat. Commun.">
        <title>Thousands of microbial genomes shed light on interconnected biogeochemical processes in an aquifer system.</title>
        <authorList>
            <person name="Anantharaman K."/>
            <person name="Brown C.T."/>
            <person name="Hug L.A."/>
            <person name="Sharon I."/>
            <person name="Castelle C.J."/>
            <person name="Probst A.J."/>
            <person name="Thomas B.C."/>
            <person name="Singh A."/>
            <person name="Wilkins M.J."/>
            <person name="Karaoz U."/>
            <person name="Brodie E.L."/>
            <person name="Williams K.H."/>
            <person name="Hubbard S.S."/>
            <person name="Banfield J.F."/>
        </authorList>
    </citation>
    <scope>NUCLEOTIDE SEQUENCE [LARGE SCALE GENOMIC DNA]</scope>
</reference>
<keyword evidence="1" id="KW-1133">Transmembrane helix</keyword>
<comment type="caution">
    <text evidence="2">The sequence shown here is derived from an EMBL/GenBank/DDBJ whole genome shotgun (WGS) entry which is preliminary data.</text>
</comment>
<evidence type="ECO:0000313" key="3">
    <source>
        <dbReference type="Proteomes" id="UP000178099"/>
    </source>
</evidence>
<feature type="transmembrane region" description="Helical" evidence="1">
    <location>
        <begin position="44"/>
        <end position="63"/>
    </location>
</feature>
<keyword evidence="1" id="KW-0812">Transmembrane</keyword>
<proteinExistence type="predicted"/>
<dbReference type="EMBL" id="MHLN01000001">
    <property type="protein sequence ID" value="OGZ12791.1"/>
    <property type="molecule type" value="Genomic_DNA"/>
</dbReference>
<evidence type="ECO:0000256" key="1">
    <source>
        <dbReference type="SAM" id="Phobius"/>
    </source>
</evidence>
<accession>A0A1G2DIK1</accession>
<keyword evidence="1" id="KW-0472">Membrane</keyword>
<evidence type="ECO:0000313" key="2">
    <source>
        <dbReference type="EMBL" id="OGZ12791.1"/>
    </source>
</evidence>
<protein>
    <submittedName>
        <fullName evidence="2">Uncharacterized protein</fullName>
    </submittedName>
</protein>
<organism evidence="2 3">
    <name type="scientific">Candidatus Lloydbacteria bacterium RIFCSPHIGHO2_02_FULL_51_22</name>
    <dbReference type="NCBI Taxonomy" id="1798663"/>
    <lineage>
        <taxon>Bacteria</taxon>
        <taxon>Candidatus Lloydiibacteriota</taxon>
    </lineage>
</organism>
<feature type="transmembrane region" description="Helical" evidence="1">
    <location>
        <begin position="12"/>
        <end position="32"/>
    </location>
</feature>